<evidence type="ECO:0000313" key="1">
    <source>
        <dbReference type="EMBL" id="TQV87351.1"/>
    </source>
</evidence>
<dbReference type="OrthoDB" id="3194910at2"/>
<dbReference type="PANTHER" id="PTHR35145">
    <property type="entry name" value="CYTOPLASMIC PROTEIN-RELATED"/>
    <property type="match status" value="1"/>
</dbReference>
<dbReference type="PANTHER" id="PTHR35145:SF1">
    <property type="entry name" value="CYTOPLASMIC PROTEIN"/>
    <property type="match status" value="1"/>
</dbReference>
<accession>A0A545UD18</accession>
<reference evidence="1 2" key="1">
    <citation type="submission" date="2019-07" db="EMBL/GenBank/DDBJ databases">
        <title>Draft genome for Aliikangiella sp. M105.</title>
        <authorList>
            <person name="Wang G."/>
        </authorList>
    </citation>
    <scope>NUCLEOTIDE SEQUENCE [LARGE SCALE GENOMIC DNA]</scope>
    <source>
        <strain evidence="1 2">M105</strain>
    </source>
</reference>
<keyword evidence="2" id="KW-1185">Reference proteome</keyword>
<dbReference type="InterPro" id="IPR058532">
    <property type="entry name" value="YjbR/MT2646/Rv2570-like"/>
</dbReference>
<organism evidence="1 2">
    <name type="scientific">Aliikangiella coralliicola</name>
    <dbReference type="NCBI Taxonomy" id="2592383"/>
    <lineage>
        <taxon>Bacteria</taxon>
        <taxon>Pseudomonadati</taxon>
        <taxon>Pseudomonadota</taxon>
        <taxon>Gammaproteobacteria</taxon>
        <taxon>Oceanospirillales</taxon>
        <taxon>Pleioneaceae</taxon>
        <taxon>Aliikangiella</taxon>
    </lineage>
</organism>
<dbReference type="EMBL" id="VIKS01000008">
    <property type="protein sequence ID" value="TQV87351.1"/>
    <property type="molecule type" value="Genomic_DNA"/>
</dbReference>
<protein>
    <submittedName>
        <fullName evidence="1">MmcQ/YjbR family DNA-binding protein</fullName>
    </submittedName>
</protein>
<gene>
    <name evidence="1" type="ORF">FLL46_12950</name>
</gene>
<comment type="caution">
    <text evidence="1">The sequence shown here is derived from an EMBL/GenBank/DDBJ whole genome shotgun (WGS) entry which is preliminary data.</text>
</comment>
<dbReference type="SUPFAM" id="SSF142906">
    <property type="entry name" value="YjbR-like"/>
    <property type="match status" value="1"/>
</dbReference>
<dbReference type="GO" id="GO:0003677">
    <property type="term" value="F:DNA binding"/>
    <property type="evidence" value="ECO:0007669"/>
    <property type="project" value="UniProtKB-KW"/>
</dbReference>
<dbReference type="InterPro" id="IPR007351">
    <property type="entry name" value="YjbR"/>
</dbReference>
<dbReference type="Gene3D" id="3.90.1150.30">
    <property type="match status" value="1"/>
</dbReference>
<dbReference type="AlphaFoldDB" id="A0A545UD18"/>
<evidence type="ECO:0000313" key="2">
    <source>
        <dbReference type="Proteomes" id="UP000315439"/>
    </source>
</evidence>
<dbReference type="Proteomes" id="UP000315439">
    <property type="component" value="Unassembled WGS sequence"/>
</dbReference>
<keyword evidence="1" id="KW-0238">DNA-binding</keyword>
<proteinExistence type="predicted"/>
<name>A0A545UD18_9GAMM</name>
<sequence length="116" mass="13149">MEHQALINYFMSKTGASESYPFGDDIRVFKVAGKMFGLISESDDPLKINLKCDPDEAMALRDVFESVAAGYHMNKKHWNTITMEGDVPEGEVKRMIDNSYDLVVASLTRKLRDSLR</sequence>
<dbReference type="RefSeq" id="WP_142894004.1">
    <property type="nucleotide sequence ID" value="NZ_ML660164.1"/>
</dbReference>
<dbReference type="Pfam" id="PF04237">
    <property type="entry name" value="YjbR"/>
    <property type="match status" value="1"/>
</dbReference>
<dbReference type="InterPro" id="IPR038056">
    <property type="entry name" value="YjbR-like_sf"/>
</dbReference>